<proteinExistence type="predicted"/>
<protein>
    <submittedName>
        <fullName evidence="2">Uncharacterized protein</fullName>
    </submittedName>
</protein>
<evidence type="ECO:0000313" key="2">
    <source>
        <dbReference type="EMBL" id="CAB5195119.1"/>
    </source>
</evidence>
<name>A0A6J7WJE3_9CAUD</name>
<gene>
    <name evidence="2" type="ORF">UFOVP167_52</name>
</gene>
<evidence type="ECO:0000256" key="1">
    <source>
        <dbReference type="SAM" id="MobiDB-lite"/>
    </source>
</evidence>
<reference evidence="2" key="1">
    <citation type="submission" date="2020-05" db="EMBL/GenBank/DDBJ databases">
        <authorList>
            <person name="Chiriac C."/>
            <person name="Salcher M."/>
            <person name="Ghai R."/>
            <person name="Kavagutti S V."/>
        </authorList>
    </citation>
    <scope>NUCLEOTIDE SEQUENCE</scope>
</reference>
<accession>A0A6J7WJE3</accession>
<sequence length="139" mass="14930">MVDRDEKTGRLKKGTAPLNPSGVDRRTQMMMRNLQDLTPRAIARLGTLIDSDQPAIALGAAKEVLNRNLGVPRQKLDLSVEHSVSAMHLAALQSLADKARDAQANVIDVTPMRDVGVEPTLDLIAEATHVLSNGGSQSD</sequence>
<dbReference type="EMBL" id="LR798222">
    <property type="protein sequence ID" value="CAB5195119.1"/>
    <property type="molecule type" value="Genomic_DNA"/>
</dbReference>
<organism evidence="2">
    <name type="scientific">uncultured Caudovirales phage</name>
    <dbReference type="NCBI Taxonomy" id="2100421"/>
    <lineage>
        <taxon>Viruses</taxon>
        <taxon>Duplodnaviria</taxon>
        <taxon>Heunggongvirae</taxon>
        <taxon>Uroviricota</taxon>
        <taxon>Caudoviricetes</taxon>
        <taxon>Peduoviridae</taxon>
        <taxon>Maltschvirus</taxon>
        <taxon>Maltschvirus maltsch</taxon>
    </lineage>
</organism>
<feature type="region of interest" description="Disordered" evidence="1">
    <location>
        <begin position="1"/>
        <end position="21"/>
    </location>
</feature>